<sequence length="761" mass="85397">PPSAPRSIVTQMNDSTLGLEWNRPLESGGRTDLSYSIRCTVCRAAGAPCLSCGDSVTHRPTQYGLVERRVEVWGLLPQATYIFTIQALNGVSQLSSKEPASKSVNITTTHDVPSLVSLIQRIDSTESSLTLHWSVPDHPRYTILRYQIRYCEKDRRSEDQCHHTESNRNQAVLTDLRRATPYEVQVRVHTAAGYGSFSPASVFHTLPDGEKSMWGCEVFVGNLVFFSGLVFYFHQDGLGIHFQLFFPNSWAVCLHWSDPVCPLSPFILSFSQDKTPSFCSLVSLSLPGCCFSSHSSLWPPTAYANTAEQRIQNWATKTTSISSAKVTNQGHAHAPELSFEFQLIYMWRTIFNACKLVAAHLNVLSFPFPRFWAWLSPLPGVKVYIDPFTYEDPNEAVREFAKEIDVSFVKIEEVIGAGEFGEVCRGRLKIPGKKENYVAIKTLKGGYTDKQRRDFLSEASIMGQFQHPNIIHLEGVITASCPVMILTEFMENGALDSFLRLNDSQFTPIQLVGMLRGIASGMKYLSEMSYVHRDLAARNILINSNLVCKVSDFGLSRFLQENSSDPTYTSSLGGKIPIRWTAPEAIAFRKFTSASDVWSYGIVMWEVMSFGERPYWDMSNQDVINAIEQDYRLPPPPDCPTHLHQLMLDCWQKDRSARPRFADLVSALDKLIRNPASLKIVAQDRVGPSYPLLDQRAPLALSGCASVGEWLRTIKMERYEDSFLQAGLSTVDQLAQISTQDLLHMGVTLAGHQRKILSSIQ</sequence>
<dbReference type="EMBL" id="CAAE01014601">
    <property type="protein sequence ID" value="CAG00583.1"/>
    <property type="molecule type" value="Genomic_DNA"/>
</dbReference>
<evidence type="ECO:0000256" key="12">
    <source>
        <dbReference type="ARBA" id="ARBA00023170"/>
    </source>
</evidence>
<dbReference type="InterPro" id="IPR003961">
    <property type="entry name" value="FN3_dom"/>
</dbReference>
<dbReference type="PROSITE" id="PS50853">
    <property type="entry name" value="FN3"/>
    <property type="match status" value="2"/>
</dbReference>
<evidence type="ECO:0000259" key="17">
    <source>
        <dbReference type="PROSITE" id="PS50853"/>
    </source>
</evidence>
<dbReference type="FunFam" id="1.10.510.10:FF:000015">
    <property type="entry name" value="Ephrin type-B receptor 2"/>
    <property type="match status" value="1"/>
</dbReference>
<dbReference type="SMART" id="SM00219">
    <property type="entry name" value="TyrKc"/>
    <property type="match status" value="1"/>
</dbReference>
<organism evidence="18">
    <name type="scientific">Tetraodon nigroviridis</name>
    <name type="common">Spotted green pufferfish</name>
    <name type="synonym">Chelonodon nigroviridis</name>
    <dbReference type="NCBI Taxonomy" id="99883"/>
    <lineage>
        <taxon>Eukaryota</taxon>
        <taxon>Metazoa</taxon>
        <taxon>Chordata</taxon>
        <taxon>Craniata</taxon>
        <taxon>Vertebrata</taxon>
        <taxon>Euteleostomi</taxon>
        <taxon>Actinopterygii</taxon>
        <taxon>Neopterygii</taxon>
        <taxon>Teleostei</taxon>
        <taxon>Neoteleostei</taxon>
        <taxon>Acanthomorphata</taxon>
        <taxon>Eupercaria</taxon>
        <taxon>Tetraodontiformes</taxon>
        <taxon>Tetradontoidea</taxon>
        <taxon>Tetraodontidae</taxon>
        <taxon>Tetraodon</taxon>
    </lineage>
</organism>
<evidence type="ECO:0000256" key="6">
    <source>
        <dbReference type="ARBA" id="ARBA00022741"/>
    </source>
</evidence>
<reference evidence="18" key="2">
    <citation type="submission" date="2004-02" db="EMBL/GenBank/DDBJ databases">
        <authorList>
            <consortium name="Genoscope"/>
            <consortium name="Whitehead Institute Centre for Genome Research"/>
        </authorList>
    </citation>
    <scope>NUCLEOTIDE SEQUENCE</scope>
</reference>
<dbReference type="InterPro" id="IPR000719">
    <property type="entry name" value="Prot_kinase_dom"/>
</dbReference>
<dbReference type="PROSITE" id="PS00109">
    <property type="entry name" value="PROTEIN_KINASE_TYR"/>
    <property type="match status" value="1"/>
</dbReference>
<evidence type="ECO:0000259" key="16">
    <source>
        <dbReference type="PROSITE" id="PS50105"/>
    </source>
</evidence>
<feature type="domain" description="Protein kinase" evidence="15">
    <location>
        <begin position="409"/>
        <end position="672"/>
    </location>
</feature>
<dbReference type="AlphaFoldDB" id="Q4SFJ9"/>
<evidence type="ECO:0000256" key="5">
    <source>
        <dbReference type="ARBA" id="ARBA00022729"/>
    </source>
</evidence>
<evidence type="ECO:0000256" key="14">
    <source>
        <dbReference type="PROSITE-ProRule" id="PRU10141"/>
    </source>
</evidence>
<protein>
    <recommendedName>
        <fullName evidence="2">receptor protein-tyrosine kinase</fullName>
        <ecNumber evidence="2">2.7.10.1</ecNumber>
    </recommendedName>
</protein>
<dbReference type="PROSITE" id="PS00107">
    <property type="entry name" value="PROTEIN_KINASE_ATP"/>
    <property type="match status" value="1"/>
</dbReference>
<dbReference type="GO" id="GO:0005524">
    <property type="term" value="F:ATP binding"/>
    <property type="evidence" value="ECO:0007669"/>
    <property type="project" value="UniProtKB-UniRule"/>
</dbReference>
<evidence type="ECO:0000256" key="9">
    <source>
        <dbReference type="ARBA" id="ARBA00022989"/>
    </source>
</evidence>
<dbReference type="Gene3D" id="3.30.200.20">
    <property type="entry name" value="Phosphorylase Kinase, domain 1"/>
    <property type="match status" value="1"/>
</dbReference>
<feature type="domain" description="Fibronectin type-III" evidence="17">
    <location>
        <begin position="112"/>
        <end position="208"/>
    </location>
</feature>
<keyword evidence="10" id="KW-0472">Membrane</keyword>
<reference evidence="18" key="1">
    <citation type="journal article" date="2004" name="Nature">
        <title>Genome duplication in the teleost fish Tetraodon nigroviridis reveals the early vertebrate proto-karyotype.</title>
        <authorList>
            <person name="Jaillon O."/>
            <person name="Aury J.-M."/>
            <person name="Brunet F."/>
            <person name="Petit J.-L."/>
            <person name="Stange-Thomann N."/>
            <person name="Mauceli E."/>
            <person name="Bouneau L."/>
            <person name="Fischer C."/>
            <person name="Ozouf-Costaz C."/>
            <person name="Bernot A."/>
            <person name="Nicaud S."/>
            <person name="Jaffe D."/>
            <person name="Fisher S."/>
            <person name="Lutfalla G."/>
            <person name="Dossat C."/>
            <person name="Segurens B."/>
            <person name="Dasilva C."/>
            <person name="Salanoubat M."/>
            <person name="Levy M."/>
            <person name="Boudet N."/>
            <person name="Castellano S."/>
            <person name="Anthouard V."/>
            <person name="Jubin C."/>
            <person name="Castelli V."/>
            <person name="Katinka M."/>
            <person name="Vacherie B."/>
            <person name="Biemont C."/>
            <person name="Skalli Z."/>
            <person name="Cattolico L."/>
            <person name="Poulain J."/>
            <person name="De Berardinis V."/>
            <person name="Cruaud C."/>
            <person name="Duprat S."/>
            <person name="Brottier P."/>
            <person name="Coutanceau J.-P."/>
            <person name="Gouzy J."/>
            <person name="Parra G."/>
            <person name="Lardier G."/>
            <person name="Chapple C."/>
            <person name="McKernan K.J."/>
            <person name="McEwan P."/>
            <person name="Bosak S."/>
            <person name="Kellis M."/>
            <person name="Volff J.-N."/>
            <person name="Guigo R."/>
            <person name="Zody M.C."/>
            <person name="Mesirov J."/>
            <person name="Lindblad-Toh K."/>
            <person name="Birren B."/>
            <person name="Nusbaum C."/>
            <person name="Kahn D."/>
            <person name="Robinson-Rechavi M."/>
            <person name="Laudet V."/>
            <person name="Schachter V."/>
            <person name="Quetier F."/>
            <person name="Saurin W."/>
            <person name="Scarpelli C."/>
            <person name="Wincker P."/>
            <person name="Lander E.S."/>
            <person name="Weissenbach J."/>
            <person name="Roest Crollius H."/>
        </authorList>
    </citation>
    <scope>NUCLEOTIDE SEQUENCE [LARGE SCALE GENOMIC DNA]</scope>
</reference>
<evidence type="ECO:0000256" key="10">
    <source>
        <dbReference type="ARBA" id="ARBA00023136"/>
    </source>
</evidence>
<dbReference type="Pfam" id="PF00041">
    <property type="entry name" value="fn3"/>
    <property type="match status" value="2"/>
</dbReference>
<dbReference type="GO" id="GO:0030425">
    <property type="term" value="C:dendrite"/>
    <property type="evidence" value="ECO:0007669"/>
    <property type="project" value="TreeGrafter"/>
</dbReference>
<evidence type="ECO:0000313" key="18">
    <source>
        <dbReference type="EMBL" id="CAG00583.1"/>
    </source>
</evidence>
<comment type="caution">
    <text evidence="18">The sequence shown here is derived from an EMBL/GenBank/DDBJ whole genome shotgun (WGS) entry which is preliminary data.</text>
</comment>
<dbReference type="SUPFAM" id="SSF49265">
    <property type="entry name" value="Fibronectin type III"/>
    <property type="match status" value="1"/>
</dbReference>
<dbReference type="SMART" id="SM00454">
    <property type="entry name" value="SAM"/>
    <property type="match status" value="1"/>
</dbReference>
<proteinExistence type="predicted"/>
<dbReference type="GO" id="GO:0007411">
    <property type="term" value="P:axon guidance"/>
    <property type="evidence" value="ECO:0007669"/>
    <property type="project" value="TreeGrafter"/>
</dbReference>
<evidence type="ECO:0000256" key="8">
    <source>
        <dbReference type="ARBA" id="ARBA00022840"/>
    </source>
</evidence>
<dbReference type="CDD" id="cd00063">
    <property type="entry name" value="FN3"/>
    <property type="match status" value="2"/>
</dbReference>
<feature type="domain" description="Fibronectin type-III" evidence="17">
    <location>
        <begin position="1"/>
        <end position="111"/>
    </location>
</feature>
<dbReference type="PANTHER" id="PTHR46877:SF19">
    <property type="entry name" value="RECEPTOR PROTEIN-TYROSINE KINASE"/>
    <property type="match status" value="1"/>
</dbReference>
<evidence type="ECO:0000259" key="15">
    <source>
        <dbReference type="PROSITE" id="PS50011"/>
    </source>
</evidence>
<evidence type="ECO:0000256" key="7">
    <source>
        <dbReference type="ARBA" id="ARBA00022777"/>
    </source>
</evidence>
<dbReference type="Pfam" id="PF14575">
    <property type="entry name" value="EphA2_TM"/>
    <property type="match status" value="1"/>
</dbReference>
<keyword evidence="6 14" id="KW-0547">Nucleotide-binding</keyword>
<dbReference type="InterPro" id="IPR008266">
    <property type="entry name" value="Tyr_kinase_AS"/>
</dbReference>
<dbReference type="Gene3D" id="1.10.150.50">
    <property type="entry name" value="Transcription Factor, Ets-1"/>
    <property type="match status" value="1"/>
</dbReference>
<evidence type="ECO:0000256" key="1">
    <source>
        <dbReference type="ARBA" id="ARBA00004479"/>
    </source>
</evidence>
<dbReference type="InterPro" id="IPR020635">
    <property type="entry name" value="Tyr_kinase_cat_dom"/>
</dbReference>
<dbReference type="InterPro" id="IPR017441">
    <property type="entry name" value="Protein_kinase_ATP_BS"/>
</dbReference>
<dbReference type="GO" id="GO:0005886">
    <property type="term" value="C:plasma membrane"/>
    <property type="evidence" value="ECO:0007669"/>
    <property type="project" value="TreeGrafter"/>
</dbReference>
<dbReference type="InterPro" id="IPR036116">
    <property type="entry name" value="FN3_sf"/>
</dbReference>
<keyword evidence="4" id="KW-0812">Transmembrane</keyword>
<accession>Q4SFJ9</accession>
<dbReference type="InterPro" id="IPR050449">
    <property type="entry name" value="Ephrin_rcpt_TKs"/>
</dbReference>
<evidence type="ECO:0000256" key="11">
    <source>
        <dbReference type="ARBA" id="ARBA00023137"/>
    </source>
</evidence>
<dbReference type="SUPFAM" id="SSF47769">
    <property type="entry name" value="SAM/Pointed domain"/>
    <property type="match status" value="1"/>
</dbReference>
<dbReference type="SUPFAM" id="SSF56112">
    <property type="entry name" value="Protein kinase-like (PK-like)"/>
    <property type="match status" value="1"/>
</dbReference>
<dbReference type="PROSITE" id="PS50011">
    <property type="entry name" value="PROTEIN_KINASE_DOM"/>
    <property type="match status" value="1"/>
</dbReference>
<dbReference type="KEGG" id="tng:GSTEN00019061G001"/>
<dbReference type="Pfam" id="PF00536">
    <property type="entry name" value="SAM_1"/>
    <property type="match status" value="1"/>
</dbReference>
<dbReference type="Pfam" id="PF07714">
    <property type="entry name" value="PK_Tyr_Ser-Thr"/>
    <property type="match status" value="1"/>
</dbReference>
<evidence type="ECO:0000256" key="13">
    <source>
        <dbReference type="ARBA" id="ARBA00051243"/>
    </source>
</evidence>
<feature type="domain" description="SAM" evidence="16">
    <location>
        <begin position="706"/>
        <end position="761"/>
    </location>
</feature>
<dbReference type="InterPro" id="IPR013761">
    <property type="entry name" value="SAM/pointed_sf"/>
</dbReference>
<dbReference type="FunFam" id="3.30.200.20:FF:000001">
    <property type="entry name" value="Ephrin type-A receptor 5"/>
    <property type="match status" value="1"/>
</dbReference>
<comment type="catalytic activity">
    <reaction evidence="13">
        <text>L-tyrosyl-[protein] + ATP = O-phospho-L-tyrosyl-[protein] + ADP + H(+)</text>
        <dbReference type="Rhea" id="RHEA:10596"/>
        <dbReference type="Rhea" id="RHEA-COMP:10136"/>
        <dbReference type="Rhea" id="RHEA-COMP:20101"/>
        <dbReference type="ChEBI" id="CHEBI:15378"/>
        <dbReference type="ChEBI" id="CHEBI:30616"/>
        <dbReference type="ChEBI" id="CHEBI:46858"/>
        <dbReference type="ChEBI" id="CHEBI:61978"/>
        <dbReference type="ChEBI" id="CHEBI:456216"/>
        <dbReference type="EC" id="2.7.10.1"/>
    </reaction>
</comment>
<dbReference type="InterPro" id="IPR001660">
    <property type="entry name" value="SAM"/>
</dbReference>
<feature type="non-terminal residue" evidence="18">
    <location>
        <position position="1"/>
    </location>
</feature>
<keyword evidence="12" id="KW-0675">Receptor</keyword>
<feature type="binding site" evidence="14">
    <location>
        <position position="441"/>
    </location>
    <ligand>
        <name>ATP</name>
        <dbReference type="ChEBI" id="CHEBI:30616"/>
    </ligand>
</feature>
<evidence type="ECO:0000256" key="2">
    <source>
        <dbReference type="ARBA" id="ARBA00011902"/>
    </source>
</evidence>
<keyword evidence="8 14" id="KW-0067">ATP-binding</keyword>
<dbReference type="CDD" id="cd05065">
    <property type="entry name" value="PTKc_EphR_B"/>
    <property type="match status" value="1"/>
</dbReference>
<dbReference type="SMART" id="SM00060">
    <property type="entry name" value="FN3"/>
    <property type="match status" value="2"/>
</dbReference>
<name>Q4SFJ9_TETNG</name>
<keyword evidence="9" id="KW-1133">Transmembrane helix</keyword>
<keyword evidence="11" id="KW-0829">Tyrosine-protein kinase</keyword>
<dbReference type="PRINTS" id="PR00109">
    <property type="entry name" value="TYRKINASE"/>
</dbReference>
<dbReference type="InterPro" id="IPR013783">
    <property type="entry name" value="Ig-like_fold"/>
</dbReference>
<dbReference type="InterPro" id="IPR001245">
    <property type="entry name" value="Ser-Thr/Tyr_kinase_cat_dom"/>
</dbReference>
<evidence type="ECO:0000256" key="4">
    <source>
        <dbReference type="ARBA" id="ARBA00022692"/>
    </source>
</evidence>
<keyword evidence="7" id="KW-0418">Kinase</keyword>
<dbReference type="InterPro" id="IPR011009">
    <property type="entry name" value="Kinase-like_dom_sf"/>
</dbReference>
<gene>
    <name evidence="18" type="ORF">GSTENG00019061001</name>
</gene>
<dbReference type="OrthoDB" id="4062651at2759"/>
<dbReference type="Gene3D" id="2.60.40.10">
    <property type="entry name" value="Immunoglobulins"/>
    <property type="match status" value="2"/>
</dbReference>
<feature type="non-terminal residue" evidence="18">
    <location>
        <position position="761"/>
    </location>
</feature>
<keyword evidence="5" id="KW-0732">Signal</keyword>
<dbReference type="PANTHER" id="PTHR46877">
    <property type="entry name" value="EPH RECEPTOR A5"/>
    <property type="match status" value="1"/>
</dbReference>
<dbReference type="PROSITE" id="PS50105">
    <property type="entry name" value="SAM_DOMAIN"/>
    <property type="match status" value="1"/>
</dbReference>
<dbReference type="EC" id="2.7.10.1" evidence="2"/>
<dbReference type="InterPro" id="IPR027936">
    <property type="entry name" value="Eph_TM"/>
</dbReference>
<dbReference type="GO" id="GO:0005005">
    <property type="term" value="F:transmembrane-ephrin receptor activity"/>
    <property type="evidence" value="ECO:0007669"/>
    <property type="project" value="TreeGrafter"/>
</dbReference>
<evidence type="ECO:0000256" key="3">
    <source>
        <dbReference type="ARBA" id="ARBA00022679"/>
    </source>
</evidence>
<dbReference type="FunFam" id="2.60.40.10:FF:000059">
    <property type="entry name" value="Ephrin type-A receptor 6"/>
    <property type="match status" value="1"/>
</dbReference>
<keyword evidence="3" id="KW-0808">Transferase</keyword>
<comment type="subcellular location">
    <subcellularLocation>
        <location evidence="1">Membrane</location>
        <topology evidence="1">Single-pass type I membrane protein</topology>
    </subcellularLocation>
</comment>
<dbReference type="Gene3D" id="1.10.510.10">
    <property type="entry name" value="Transferase(Phosphotransferase) domain 1"/>
    <property type="match status" value="1"/>
</dbReference>